<reference evidence="1 2" key="1">
    <citation type="submission" date="2019-09" db="EMBL/GenBank/DDBJ databases">
        <authorList>
            <person name="Ou C."/>
        </authorList>
    </citation>
    <scope>NUCLEOTIDE SEQUENCE [LARGE SCALE GENOMIC DNA]</scope>
    <source>
        <strain evidence="1">S2</strain>
        <tissue evidence="1">Leaf</tissue>
    </source>
</reference>
<accession>A0A5N5F8L5</accession>
<reference evidence="2" key="2">
    <citation type="submission" date="2019-10" db="EMBL/GenBank/DDBJ databases">
        <title>A de novo genome assembly of a pear dwarfing rootstock.</title>
        <authorList>
            <person name="Wang F."/>
            <person name="Wang J."/>
            <person name="Li S."/>
            <person name="Zhang Y."/>
            <person name="Fang M."/>
            <person name="Ma L."/>
            <person name="Zhao Y."/>
            <person name="Jiang S."/>
        </authorList>
    </citation>
    <scope>NUCLEOTIDE SEQUENCE [LARGE SCALE GENOMIC DNA]</scope>
</reference>
<reference evidence="1 2" key="3">
    <citation type="submission" date="2019-11" db="EMBL/GenBank/DDBJ databases">
        <title>A de novo genome assembly of a pear dwarfing rootstock.</title>
        <authorList>
            <person name="Wang F."/>
            <person name="Wang J."/>
            <person name="Li S."/>
            <person name="Zhang Y."/>
            <person name="Fang M."/>
            <person name="Ma L."/>
            <person name="Zhao Y."/>
            <person name="Jiang S."/>
        </authorList>
    </citation>
    <scope>NUCLEOTIDE SEQUENCE [LARGE SCALE GENOMIC DNA]</scope>
    <source>
        <strain evidence="1">S2</strain>
        <tissue evidence="1">Leaf</tissue>
    </source>
</reference>
<evidence type="ECO:0000313" key="1">
    <source>
        <dbReference type="EMBL" id="KAB2599297.1"/>
    </source>
</evidence>
<comment type="caution">
    <text evidence="1">The sequence shown here is derived from an EMBL/GenBank/DDBJ whole genome shotgun (WGS) entry which is preliminary data.</text>
</comment>
<dbReference type="EMBL" id="SMOL01000753">
    <property type="protein sequence ID" value="KAB2599297.1"/>
    <property type="molecule type" value="Genomic_DNA"/>
</dbReference>
<sequence>MGPKVAEKYFLRSMVEYFYAIAQGASTQPSPAEHPILHALSSRIVIPTAATWLGYQLRVSGRVRCVKAWAHRANDWLVSRLQATPQWLNHA</sequence>
<organism evidence="1 2">
    <name type="scientific">Pyrus ussuriensis x Pyrus communis</name>
    <dbReference type="NCBI Taxonomy" id="2448454"/>
    <lineage>
        <taxon>Eukaryota</taxon>
        <taxon>Viridiplantae</taxon>
        <taxon>Streptophyta</taxon>
        <taxon>Embryophyta</taxon>
        <taxon>Tracheophyta</taxon>
        <taxon>Spermatophyta</taxon>
        <taxon>Magnoliopsida</taxon>
        <taxon>eudicotyledons</taxon>
        <taxon>Gunneridae</taxon>
        <taxon>Pentapetalae</taxon>
        <taxon>rosids</taxon>
        <taxon>fabids</taxon>
        <taxon>Rosales</taxon>
        <taxon>Rosaceae</taxon>
        <taxon>Amygdaloideae</taxon>
        <taxon>Maleae</taxon>
        <taxon>Pyrus</taxon>
    </lineage>
</organism>
<proteinExistence type="predicted"/>
<dbReference type="AlphaFoldDB" id="A0A5N5F8L5"/>
<keyword evidence="2" id="KW-1185">Reference proteome</keyword>
<name>A0A5N5F8L5_9ROSA</name>
<gene>
    <name evidence="1" type="ORF">D8674_009568</name>
</gene>
<dbReference type="Proteomes" id="UP000327157">
    <property type="component" value="Chromosome 13"/>
</dbReference>
<protein>
    <submittedName>
        <fullName evidence="1">Uncharacterized protein</fullName>
    </submittedName>
</protein>
<evidence type="ECO:0000313" key="2">
    <source>
        <dbReference type="Proteomes" id="UP000327157"/>
    </source>
</evidence>